<evidence type="ECO:0000256" key="2">
    <source>
        <dbReference type="SAM" id="Phobius"/>
    </source>
</evidence>
<proteinExistence type="predicted"/>
<evidence type="ECO:0000256" key="1">
    <source>
        <dbReference type="SAM" id="Coils"/>
    </source>
</evidence>
<dbReference type="GeneID" id="83054527"/>
<organism evidence="3 4">
    <name type="scientific">Veillonella seminalis</name>
    <dbReference type="NCBI Taxonomy" id="1502943"/>
    <lineage>
        <taxon>Bacteria</taxon>
        <taxon>Bacillati</taxon>
        <taxon>Bacillota</taxon>
        <taxon>Negativicutes</taxon>
        <taxon>Veillonellales</taxon>
        <taxon>Veillonellaceae</taxon>
        <taxon>Veillonella</taxon>
    </lineage>
</organism>
<accession>A0A833FJK4</accession>
<dbReference type="RefSeq" id="WP_127007308.1">
    <property type="nucleotide sequence ID" value="NZ_CAUENZ010000007.1"/>
</dbReference>
<keyword evidence="2" id="KW-0812">Transmembrane</keyword>
<protein>
    <submittedName>
        <fullName evidence="3">Uncharacterized protein</fullName>
    </submittedName>
</protein>
<keyword evidence="2" id="KW-1133">Transmembrane helix</keyword>
<dbReference type="EMBL" id="WBKH01000005">
    <property type="protein sequence ID" value="KAB1478664.1"/>
    <property type="molecule type" value="Genomic_DNA"/>
</dbReference>
<reference evidence="3 4" key="1">
    <citation type="submission" date="2019-09" db="EMBL/GenBank/DDBJ databases">
        <title>Draft genome sequence of 3 type strains from the CCUG.</title>
        <authorList>
            <person name="Pineiro-Iglesias B."/>
            <person name="Tunovic T."/>
            <person name="Unosson C."/>
            <person name="Inganas E."/>
            <person name="Ohlen M."/>
            <person name="Cardew S."/>
            <person name="Jensie-Markopoulos S."/>
            <person name="Salva-Serra F."/>
            <person name="Jaen-Luchoro D."/>
            <person name="Karlsson R."/>
            <person name="Svensson-Stadler L."/>
            <person name="Chun J."/>
            <person name="Moore E."/>
        </authorList>
    </citation>
    <scope>NUCLEOTIDE SEQUENCE [LARGE SCALE GENOMIC DNA]</scope>
    <source>
        <strain evidence="3 4">CCUG 65427</strain>
    </source>
</reference>
<name>A0A833FJK4_9FIRM</name>
<sequence length="227" mass="25979">MPEKDNSNSNPHLQQNPTIRDLLHACEPVIQNVQTIMANPAVQAEMQRATREEYYKKVKAYEDQAFNLTNKEIEDLIWSIHIGKNTFEDLKQVMPSINSATICKYLLDEPELRFKSEGLLGGMSKLASLNSKRSYYFQMDKIPTGFYAPYEFDPTDTFMLTIPAENMIHQLEKERHLQELAEKSLAIAEESLRESKQSTKYAEYAMYAAIVSIITGILIAAIQAYLN</sequence>
<keyword evidence="1" id="KW-0175">Coiled coil</keyword>
<keyword evidence="2" id="KW-0472">Membrane</keyword>
<dbReference type="Proteomes" id="UP000434554">
    <property type="component" value="Unassembled WGS sequence"/>
</dbReference>
<feature type="coiled-coil region" evidence="1">
    <location>
        <begin position="44"/>
        <end position="71"/>
    </location>
</feature>
<evidence type="ECO:0000313" key="3">
    <source>
        <dbReference type="EMBL" id="KAB1478664.1"/>
    </source>
</evidence>
<dbReference type="AlphaFoldDB" id="A0A833FJK4"/>
<feature type="transmembrane region" description="Helical" evidence="2">
    <location>
        <begin position="204"/>
        <end position="226"/>
    </location>
</feature>
<comment type="caution">
    <text evidence="3">The sequence shown here is derived from an EMBL/GenBank/DDBJ whole genome shotgun (WGS) entry which is preliminary data.</text>
</comment>
<gene>
    <name evidence="3" type="ORF">F8R14_05730</name>
</gene>
<evidence type="ECO:0000313" key="4">
    <source>
        <dbReference type="Proteomes" id="UP000434554"/>
    </source>
</evidence>